<organism evidence="2 3">
    <name type="scientific">Aquabacter spiritensis</name>
    <dbReference type="NCBI Taxonomy" id="933073"/>
    <lineage>
        <taxon>Bacteria</taxon>
        <taxon>Pseudomonadati</taxon>
        <taxon>Pseudomonadota</taxon>
        <taxon>Alphaproteobacteria</taxon>
        <taxon>Hyphomicrobiales</taxon>
        <taxon>Xanthobacteraceae</taxon>
        <taxon>Aquabacter</taxon>
    </lineage>
</organism>
<dbReference type="EMBL" id="SMAI01000002">
    <property type="protein sequence ID" value="TCT06765.1"/>
    <property type="molecule type" value="Genomic_DNA"/>
</dbReference>
<sequence length="130" mass="14910">MTLVPDHQGSQFKALARKLECDEGEARCDGWLKHGGEREADAGESRRMKIPLWYIGQWVIWLFTGLPIQWFFTAFNGLSFLTLPDPPNPDGVSLASWGALLVFLYHPILSAPFAVWWAWRRSRGNKRPVR</sequence>
<comment type="caution">
    <text evidence="2">The sequence shown here is derived from an EMBL/GenBank/DDBJ whole genome shotgun (WGS) entry which is preliminary data.</text>
</comment>
<keyword evidence="1" id="KW-0472">Membrane</keyword>
<evidence type="ECO:0000313" key="2">
    <source>
        <dbReference type="EMBL" id="TCT06765.1"/>
    </source>
</evidence>
<dbReference type="RefSeq" id="WP_132030240.1">
    <property type="nucleotide sequence ID" value="NZ_SMAI01000002.1"/>
</dbReference>
<feature type="transmembrane region" description="Helical" evidence="1">
    <location>
        <begin position="52"/>
        <end position="72"/>
    </location>
</feature>
<name>A0A4R3M685_9HYPH</name>
<keyword evidence="1" id="KW-0812">Transmembrane</keyword>
<protein>
    <submittedName>
        <fullName evidence="2">Uncharacterized protein</fullName>
    </submittedName>
</protein>
<accession>A0A4R3M685</accession>
<evidence type="ECO:0000313" key="3">
    <source>
        <dbReference type="Proteomes" id="UP000294664"/>
    </source>
</evidence>
<reference evidence="2 3" key="1">
    <citation type="submission" date="2019-03" db="EMBL/GenBank/DDBJ databases">
        <title>Genomic Encyclopedia of Type Strains, Phase IV (KMG-IV): sequencing the most valuable type-strain genomes for metagenomic binning, comparative biology and taxonomic classification.</title>
        <authorList>
            <person name="Goeker M."/>
        </authorList>
    </citation>
    <scope>NUCLEOTIDE SEQUENCE [LARGE SCALE GENOMIC DNA]</scope>
    <source>
        <strain evidence="2 3">DSM 9035</strain>
    </source>
</reference>
<dbReference type="AlphaFoldDB" id="A0A4R3M685"/>
<dbReference type="Proteomes" id="UP000294664">
    <property type="component" value="Unassembled WGS sequence"/>
</dbReference>
<keyword evidence="3" id="KW-1185">Reference proteome</keyword>
<proteinExistence type="predicted"/>
<dbReference type="OrthoDB" id="7169863at2"/>
<feature type="transmembrane region" description="Helical" evidence="1">
    <location>
        <begin position="92"/>
        <end position="119"/>
    </location>
</feature>
<keyword evidence="1" id="KW-1133">Transmembrane helix</keyword>
<evidence type="ECO:0000256" key="1">
    <source>
        <dbReference type="SAM" id="Phobius"/>
    </source>
</evidence>
<gene>
    <name evidence="2" type="ORF">EDC64_102245</name>
</gene>